<dbReference type="RefSeq" id="WP_406793410.1">
    <property type="nucleotide sequence ID" value="NZ_JBJHZX010000028.1"/>
</dbReference>
<sequence length="90" mass="10344">MLDTATVTMSYKEFKELVDKANMAEKQDKKILKLEKELENRDERKALDSISDILLDANDSATAKGKQVYIRKCLEIYCNTFDIPIKELLG</sequence>
<evidence type="ECO:0000313" key="2">
    <source>
        <dbReference type="Proteomes" id="UP001623660"/>
    </source>
</evidence>
<dbReference type="Proteomes" id="UP001623660">
    <property type="component" value="Unassembled WGS sequence"/>
</dbReference>
<gene>
    <name evidence="1" type="ORF">ACJDU8_17330</name>
</gene>
<evidence type="ECO:0000313" key="1">
    <source>
        <dbReference type="EMBL" id="MFL0197307.1"/>
    </source>
</evidence>
<keyword evidence="2" id="KW-1185">Reference proteome</keyword>
<dbReference type="EMBL" id="JBJHZX010000028">
    <property type="protein sequence ID" value="MFL0197307.1"/>
    <property type="molecule type" value="Genomic_DNA"/>
</dbReference>
<name>A0ABW8SMN1_9CLOT</name>
<protein>
    <submittedName>
        <fullName evidence="1">Uncharacterized protein</fullName>
    </submittedName>
</protein>
<comment type="caution">
    <text evidence="1">The sequence shown here is derived from an EMBL/GenBank/DDBJ whole genome shotgun (WGS) entry which is preliminary data.</text>
</comment>
<reference evidence="1 2" key="1">
    <citation type="submission" date="2024-11" db="EMBL/GenBank/DDBJ databases">
        <authorList>
            <person name="Heng Y.C."/>
            <person name="Lim A.C.H."/>
            <person name="Lee J.K.Y."/>
            <person name="Kittelmann S."/>
        </authorList>
    </citation>
    <scope>NUCLEOTIDE SEQUENCE [LARGE SCALE GENOMIC DNA]</scope>
    <source>
        <strain evidence="1 2">WILCCON 0269</strain>
    </source>
</reference>
<accession>A0ABW8SMN1</accession>
<organism evidence="1 2">
    <name type="scientific">Candidatus Clostridium eludens</name>
    <dbReference type="NCBI Taxonomy" id="3381663"/>
    <lineage>
        <taxon>Bacteria</taxon>
        <taxon>Bacillati</taxon>
        <taxon>Bacillota</taxon>
        <taxon>Clostridia</taxon>
        <taxon>Eubacteriales</taxon>
        <taxon>Clostridiaceae</taxon>
        <taxon>Clostridium</taxon>
    </lineage>
</organism>
<proteinExistence type="predicted"/>